<dbReference type="InterPro" id="IPR038763">
    <property type="entry name" value="DHH_sf"/>
</dbReference>
<dbReference type="EMBL" id="MAGO01000002">
    <property type="protein sequence ID" value="OCC16080.1"/>
    <property type="molecule type" value="Genomic_DNA"/>
</dbReference>
<protein>
    <submittedName>
        <fullName evidence="2">Kef-type K+ transport systems (NAD-binding component fused to domain related to exopolyphosphatase)</fullName>
    </submittedName>
</protein>
<proteinExistence type="predicted"/>
<evidence type="ECO:0000313" key="2">
    <source>
        <dbReference type="EMBL" id="OCC16080.1"/>
    </source>
</evidence>
<dbReference type="SUPFAM" id="SSF64182">
    <property type="entry name" value="DHH phosphoesterases"/>
    <property type="match status" value="1"/>
</dbReference>
<dbReference type="PANTHER" id="PTHR47618:SF1">
    <property type="entry name" value="BIFUNCTIONAL OLIGORIBONUCLEASE AND PAP PHOSPHATASE NRNA"/>
    <property type="match status" value="1"/>
</dbReference>
<dbReference type="InterPro" id="IPR001667">
    <property type="entry name" value="DDH_dom"/>
</dbReference>
<dbReference type="AlphaFoldDB" id="A0A1B9F851"/>
<dbReference type="Gene3D" id="3.90.1640.10">
    <property type="entry name" value="inorganic pyrophosphatase (n-terminal core)"/>
    <property type="match status" value="1"/>
</dbReference>
<dbReference type="PATRIC" id="fig|1156395.6.peg.550"/>
<evidence type="ECO:0000259" key="1">
    <source>
        <dbReference type="Pfam" id="PF01368"/>
    </source>
</evidence>
<accession>A0A1B9F851</accession>
<dbReference type="OrthoDB" id="5490569at2"/>
<organism evidence="2 3">
    <name type="scientific">Dissulfuribacter thermophilus</name>
    <dbReference type="NCBI Taxonomy" id="1156395"/>
    <lineage>
        <taxon>Bacteria</taxon>
        <taxon>Pseudomonadati</taxon>
        <taxon>Thermodesulfobacteriota</taxon>
        <taxon>Dissulfuribacteria</taxon>
        <taxon>Dissulfuribacterales</taxon>
        <taxon>Dissulfuribacteraceae</taxon>
        <taxon>Dissulfuribacter</taxon>
    </lineage>
</organism>
<gene>
    <name evidence="2" type="ORF">DBT_0542</name>
</gene>
<evidence type="ECO:0000313" key="3">
    <source>
        <dbReference type="Proteomes" id="UP000093080"/>
    </source>
</evidence>
<dbReference type="InterPro" id="IPR051319">
    <property type="entry name" value="Oligoribo/pAp-PDE_c-di-AMP_PDE"/>
</dbReference>
<name>A0A1B9F851_9BACT</name>
<dbReference type="STRING" id="1156395.DBT_0542"/>
<dbReference type="RefSeq" id="WP_083186571.1">
    <property type="nucleotide sequence ID" value="NZ_MAGO01000002.1"/>
</dbReference>
<keyword evidence="3" id="KW-1185">Reference proteome</keyword>
<comment type="caution">
    <text evidence="2">The sequence shown here is derived from an EMBL/GenBank/DDBJ whole genome shotgun (WGS) entry which is preliminary data.</text>
</comment>
<dbReference type="Pfam" id="PF01368">
    <property type="entry name" value="DHH"/>
    <property type="match status" value="1"/>
</dbReference>
<feature type="domain" description="DDH" evidence="1">
    <location>
        <begin position="49"/>
        <end position="169"/>
    </location>
</feature>
<dbReference type="Proteomes" id="UP000093080">
    <property type="component" value="Unassembled WGS sequence"/>
</dbReference>
<dbReference type="PANTHER" id="PTHR47618">
    <property type="entry name" value="BIFUNCTIONAL OLIGORIBONUCLEASE AND PAP PHOSPHATASE NRNA"/>
    <property type="match status" value="1"/>
</dbReference>
<sequence length="352" mass="39959">MATENGKKGANASKNGRNDIICCVKALKRLSNKERFRSFCQLFSREDRVLIVIVADPDSMASAMALKRILSRRVREIVIAHPNNIKRVNNLAMRDLLKIPLVRLKNVKAEEFTKRIIVDSQPSHHPDFQKIEFDVVIDHHPLTTGWNARFIDVRPEYGAVSSMMTEYLKAAGIKPSVALSTGLFYGIKVDTQNFTVKCSYSDVLCFQYLFKRINQNLLNKIETADIRRSELKYFKIAFENMKIRKNRIYAHLGRVGNPDILVVVADFLTHVHEIGWVIISGQYGEKLIVIFRSDGYKKDAGKLAQKVFGKVGSAGGHRQSARAEVPFKNLPDIDPSTFDTKGLQKFFKSVLK</sequence>
<reference evidence="2 3" key="1">
    <citation type="submission" date="2016-06" db="EMBL/GenBank/DDBJ databases">
        <title>Respiratory ammonification of nitrate coupled to the oxidation of elemental sulfur in deep-sea autotrophic thermophilic bacteria.</title>
        <authorList>
            <person name="Slobodkina G.B."/>
            <person name="Mardanov A.V."/>
            <person name="Ravin N.V."/>
            <person name="Frolova A.A."/>
            <person name="Viryasiv M.B."/>
            <person name="Chernyh N.A."/>
            <person name="Bonch-Osmolovskaya E.A."/>
            <person name="Slobodkin A.I."/>
        </authorList>
    </citation>
    <scope>NUCLEOTIDE SEQUENCE [LARGE SCALE GENOMIC DNA]</scope>
    <source>
        <strain evidence="2 3">S69</strain>
    </source>
</reference>